<reference evidence="1" key="1">
    <citation type="submission" date="2023-08" db="EMBL/GenBank/DDBJ databases">
        <authorList>
            <person name="Chen Y."/>
            <person name="Shah S."/>
            <person name="Dougan E. K."/>
            <person name="Thang M."/>
            <person name="Chan C."/>
        </authorList>
    </citation>
    <scope>NUCLEOTIDE SEQUENCE</scope>
</reference>
<proteinExistence type="predicted"/>
<comment type="caution">
    <text evidence="1">The sequence shown here is derived from an EMBL/GenBank/DDBJ whole genome shotgun (WGS) entry which is preliminary data.</text>
</comment>
<evidence type="ECO:0000313" key="2">
    <source>
        <dbReference type="Proteomes" id="UP001178507"/>
    </source>
</evidence>
<dbReference type="Proteomes" id="UP001178507">
    <property type="component" value="Unassembled WGS sequence"/>
</dbReference>
<accession>A0AA36HNV0</accession>
<organism evidence="1 2">
    <name type="scientific">Effrenium voratum</name>
    <dbReference type="NCBI Taxonomy" id="2562239"/>
    <lineage>
        <taxon>Eukaryota</taxon>
        <taxon>Sar</taxon>
        <taxon>Alveolata</taxon>
        <taxon>Dinophyceae</taxon>
        <taxon>Suessiales</taxon>
        <taxon>Symbiodiniaceae</taxon>
        <taxon>Effrenium</taxon>
    </lineage>
</organism>
<dbReference type="EMBL" id="CAUJNA010000144">
    <property type="protein sequence ID" value="CAJ1372596.1"/>
    <property type="molecule type" value="Genomic_DNA"/>
</dbReference>
<name>A0AA36HNV0_9DINO</name>
<sequence>MNGRAVYAAPLKGLGRPRRVLLLLVPNRAHLALRPFCAGNPNAQRALRLAGAEVQVLRVCCLCQGRRLKEEGFVSELMQSGRTAAFQLAAPAASAETAAAALSQRLAWAEAAEATEPPESQSVLVISADAFIPERWCQMQLVDGEPCPLLWAKQLLAAPASPLLLLGEPGGTEGYALSPRLLHELRSCDNQVQPSAQQMIAQLCSLAKAIHPGPVACAGLLTHRPSARPAPPLPRPLLRSKRMHDGIKVVVITLAHRADRRVEPLVGSPASLAALRHAGFEVEVLRASCYCERDALEQYGRLPCFFGDLWAEFRRYEGADKPLDSEEEEELLEYVNENYNHGAERLVDPDDGDLAGYLRDTNWPGATSCAMSHLRALVKSALDGHEFTLICEDDAVIPTEVAKKRGWCEGCEGKLCFCPTAWVCCVQEAVELMRRAPHLDLLYLGVGEAFEPHGEEILAADSDSEDDLGGTWDNGAWLHVVRGRLSELFLSSMFEESQGEGNRLVLGPEITSHVLALTLLNLHLSSA</sequence>
<evidence type="ECO:0000313" key="1">
    <source>
        <dbReference type="EMBL" id="CAJ1372596.1"/>
    </source>
</evidence>
<gene>
    <name evidence="1" type="ORF">EVOR1521_LOCUS2635</name>
</gene>
<keyword evidence="2" id="KW-1185">Reference proteome</keyword>
<dbReference type="AlphaFoldDB" id="A0AA36HNV0"/>
<protein>
    <submittedName>
        <fullName evidence="1">Uncharacterized protein</fullName>
    </submittedName>
</protein>